<dbReference type="InterPro" id="IPR002938">
    <property type="entry name" value="FAD-bd"/>
</dbReference>
<gene>
    <name evidence="4" type="ORF">GC093_31840</name>
</gene>
<feature type="domain" description="FAD-binding" evidence="3">
    <location>
        <begin position="4"/>
        <end position="337"/>
    </location>
</feature>
<dbReference type="SUPFAM" id="SSF51905">
    <property type="entry name" value="FAD/NAD(P)-binding domain"/>
    <property type="match status" value="1"/>
</dbReference>
<evidence type="ECO:0000256" key="2">
    <source>
        <dbReference type="ARBA" id="ARBA00023033"/>
    </source>
</evidence>
<keyword evidence="2" id="KW-0503">Monooxygenase</keyword>
<organism evidence="4 5">
    <name type="scientific">Paenibacillus foliorum</name>
    <dbReference type="NCBI Taxonomy" id="2654974"/>
    <lineage>
        <taxon>Bacteria</taxon>
        <taxon>Bacillati</taxon>
        <taxon>Bacillota</taxon>
        <taxon>Bacilli</taxon>
        <taxon>Bacillales</taxon>
        <taxon>Paenibacillaceae</taxon>
        <taxon>Paenibacillus</taxon>
    </lineage>
</organism>
<accession>A0A972GVQ9</accession>
<dbReference type="PRINTS" id="PR00420">
    <property type="entry name" value="RNGMNOXGNASE"/>
</dbReference>
<keyword evidence="5" id="KW-1185">Reference proteome</keyword>
<evidence type="ECO:0000313" key="4">
    <source>
        <dbReference type="EMBL" id="NOU97789.1"/>
    </source>
</evidence>
<evidence type="ECO:0000259" key="3">
    <source>
        <dbReference type="Pfam" id="PF01494"/>
    </source>
</evidence>
<dbReference type="PANTHER" id="PTHR13789:SF309">
    <property type="entry name" value="PUTATIVE (AFU_ORTHOLOGUE AFUA_6G14510)-RELATED"/>
    <property type="match status" value="1"/>
</dbReference>
<dbReference type="AlphaFoldDB" id="A0A972GVQ9"/>
<evidence type="ECO:0000256" key="1">
    <source>
        <dbReference type="ARBA" id="ARBA00023002"/>
    </source>
</evidence>
<dbReference type="Gene3D" id="3.50.50.60">
    <property type="entry name" value="FAD/NAD(P)-binding domain"/>
    <property type="match status" value="1"/>
</dbReference>
<sequence length="380" mass="41833">MSKKVLIIGAGIGGLTAALALKRIGYEPVIFERSPQPSSNGTTLVLWPNAFRVLQVLGVADDIMKLGVRNLKTSVFTAKGQPLYELSLDMEAEYGYPVMTVLRADLQRVLLERLGEGSVVWGQEFVGAKQGDEQVTVNFANGHREQGCLLIGADGIHSKVRTALLGEVPLRFCGFAAYRGMVDNHSTILPQQIGMEVWGEGKRFGLFHTGHQGLYWFATLNSMADSDSSPLGIKQHLLHEFASWHPPVEQILHQTDESKMLRHLIYDIPSLPYWSKGRVTLLGDAAHAMTPNLGQGACQAIEDGMALAESIQGESILSLALQRYEAKRNSQVRKVVSLSNRMGRVSQWSNPMLCGVRNWVFATLPGSMKLKQLERIIGKG</sequence>
<dbReference type="GO" id="GO:0004497">
    <property type="term" value="F:monooxygenase activity"/>
    <property type="evidence" value="ECO:0007669"/>
    <property type="project" value="UniProtKB-KW"/>
</dbReference>
<dbReference type="InterPro" id="IPR050493">
    <property type="entry name" value="FAD-dep_Monooxygenase_BioMet"/>
</dbReference>
<dbReference type="Proteomes" id="UP000641588">
    <property type="component" value="Unassembled WGS sequence"/>
</dbReference>
<comment type="caution">
    <text evidence="4">The sequence shown here is derived from an EMBL/GenBank/DDBJ whole genome shotgun (WGS) entry which is preliminary data.</text>
</comment>
<evidence type="ECO:0000313" key="5">
    <source>
        <dbReference type="Proteomes" id="UP000641588"/>
    </source>
</evidence>
<dbReference type="PANTHER" id="PTHR13789">
    <property type="entry name" value="MONOOXYGENASE"/>
    <property type="match status" value="1"/>
</dbReference>
<protein>
    <submittedName>
        <fullName evidence="4">NAD(P)-binding protein</fullName>
    </submittedName>
</protein>
<dbReference type="EMBL" id="WHOD01000121">
    <property type="protein sequence ID" value="NOU97789.1"/>
    <property type="molecule type" value="Genomic_DNA"/>
</dbReference>
<name>A0A972GVQ9_9BACL</name>
<dbReference type="GO" id="GO:0071949">
    <property type="term" value="F:FAD binding"/>
    <property type="evidence" value="ECO:0007669"/>
    <property type="project" value="InterPro"/>
</dbReference>
<dbReference type="InterPro" id="IPR036188">
    <property type="entry name" value="FAD/NAD-bd_sf"/>
</dbReference>
<dbReference type="Pfam" id="PF01494">
    <property type="entry name" value="FAD_binding_3"/>
    <property type="match status" value="1"/>
</dbReference>
<proteinExistence type="predicted"/>
<keyword evidence="1" id="KW-0560">Oxidoreductase</keyword>
<dbReference type="RefSeq" id="WP_171656033.1">
    <property type="nucleotide sequence ID" value="NZ_WHOD01000121.1"/>
</dbReference>
<reference evidence="4" key="1">
    <citation type="submission" date="2019-10" db="EMBL/GenBank/DDBJ databases">
        <title>Description of Paenibacillus glebae sp. nov.</title>
        <authorList>
            <person name="Carlier A."/>
            <person name="Qi S."/>
        </authorList>
    </citation>
    <scope>NUCLEOTIDE SEQUENCE</scope>
    <source>
        <strain evidence="4">LMG 31456</strain>
    </source>
</reference>